<dbReference type="Gene3D" id="1.20.1050.10">
    <property type="match status" value="1"/>
</dbReference>
<comment type="caution">
    <text evidence="2">The sequence shown here is derived from an EMBL/GenBank/DDBJ whole genome shotgun (WGS) entry which is preliminary data.</text>
</comment>
<reference evidence="2" key="1">
    <citation type="submission" date="2022-07" db="EMBL/GenBank/DDBJ databases">
        <title>Phylogenomic reconstructions and comparative analyses of Kickxellomycotina fungi.</title>
        <authorList>
            <person name="Reynolds N.K."/>
            <person name="Stajich J.E."/>
            <person name="Barry K."/>
            <person name="Grigoriev I.V."/>
            <person name="Crous P."/>
            <person name="Smith M.E."/>
        </authorList>
    </citation>
    <scope>NUCLEOTIDE SEQUENCE</scope>
    <source>
        <strain evidence="2">NRRL 1565</strain>
    </source>
</reference>
<protein>
    <recommendedName>
        <fullName evidence="1">Glutathione S-transferase C-terminal domain-containing protein</fullName>
    </recommendedName>
</protein>
<evidence type="ECO:0000259" key="1">
    <source>
        <dbReference type="Pfam" id="PF14497"/>
    </source>
</evidence>
<proteinExistence type="predicted"/>
<dbReference type="AlphaFoldDB" id="A0A9W8HUQ3"/>
<dbReference type="SUPFAM" id="SSF47616">
    <property type="entry name" value="GST C-terminal domain-like"/>
    <property type="match status" value="1"/>
</dbReference>
<name>A0A9W8HUQ3_9FUNG</name>
<dbReference type="EMBL" id="JANBUO010001641">
    <property type="protein sequence ID" value="KAJ2797395.1"/>
    <property type="molecule type" value="Genomic_DNA"/>
</dbReference>
<dbReference type="InterPro" id="IPR036282">
    <property type="entry name" value="Glutathione-S-Trfase_C_sf"/>
</dbReference>
<dbReference type="Proteomes" id="UP001140094">
    <property type="component" value="Unassembled WGS sequence"/>
</dbReference>
<keyword evidence="3" id="KW-1185">Reference proteome</keyword>
<organism evidence="2 3">
    <name type="scientific">Coemansia guatemalensis</name>
    <dbReference type="NCBI Taxonomy" id="2761395"/>
    <lineage>
        <taxon>Eukaryota</taxon>
        <taxon>Fungi</taxon>
        <taxon>Fungi incertae sedis</taxon>
        <taxon>Zoopagomycota</taxon>
        <taxon>Kickxellomycotina</taxon>
        <taxon>Kickxellomycetes</taxon>
        <taxon>Kickxellales</taxon>
        <taxon>Kickxellaceae</taxon>
        <taxon>Coemansia</taxon>
    </lineage>
</organism>
<dbReference type="OrthoDB" id="5591445at2759"/>
<feature type="non-terminal residue" evidence="2">
    <location>
        <position position="1"/>
    </location>
</feature>
<gene>
    <name evidence="2" type="ORF">H4R20_005196</name>
</gene>
<evidence type="ECO:0000313" key="3">
    <source>
        <dbReference type="Proteomes" id="UP001140094"/>
    </source>
</evidence>
<feature type="domain" description="Glutathione S-transferase C-terminal" evidence="1">
    <location>
        <begin position="3"/>
        <end position="75"/>
    </location>
</feature>
<evidence type="ECO:0000313" key="2">
    <source>
        <dbReference type="EMBL" id="KAJ2797395.1"/>
    </source>
</evidence>
<accession>A0A9W8HUQ3</accession>
<sequence>YIAVLTKNIQNNGNTGRLFGDSLSYADIATYSYFKNLAIYFAKFKTDIVEHIKPKLTPEIIKLISTVEDDPKLSKTVLKSGNLSSIISA</sequence>
<dbReference type="InterPro" id="IPR004046">
    <property type="entry name" value="GST_C"/>
</dbReference>
<dbReference type="Pfam" id="PF14497">
    <property type="entry name" value="GST_C_3"/>
    <property type="match status" value="1"/>
</dbReference>